<organism evidence="2 3">
    <name type="scientific">Caballeronia telluris</name>
    <dbReference type="NCBI Taxonomy" id="326475"/>
    <lineage>
        <taxon>Bacteria</taxon>
        <taxon>Pseudomonadati</taxon>
        <taxon>Pseudomonadota</taxon>
        <taxon>Betaproteobacteria</taxon>
        <taxon>Burkholderiales</taxon>
        <taxon>Burkholderiaceae</taxon>
        <taxon>Caballeronia</taxon>
    </lineage>
</organism>
<dbReference type="Pfam" id="PF05930">
    <property type="entry name" value="Phage_AlpA"/>
    <property type="match status" value="1"/>
</dbReference>
<dbReference type="PANTHER" id="PTHR36154:SF1">
    <property type="entry name" value="DNA-BINDING TRANSCRIPTIONAL ACTIVATOR ALPA"/>
    <property type="match status" value="1"/>
</dbReference>
<protein>
    <submittedName>
        <fullName evidence="2">Phage transcriptional regulator, AlpA</fullName>
    </submittedName>
</protein>
<dbReference type="EMBL" id="FCNZ02000015">
    <property type="protein sequence ID" value="SAL64832.1"/>
    <property type="molecule type" value="Genomic_DNA"/>
</dbReference>
<gene>
    <name evidence="2" type="ORF">AWB66_03923</name>
</gene>
<feature type="compositionally biased region" description="Polar residues" evidence="1">
    <location>
        <begin position="1"/>
        <end position="16"/>
    </location>
</feature>
<evidence type="ECO:0000313" key="2">
    <source>
        <dbReference type="EMBL" id="SAL64832.1"/>
    </source>
</evidence>
<name>A0A158J7B1_9BURK</name>
<dbReference type="Proteomes" id="UP000054717">
    <property type="component" value="Unassembled WGS sequence"/>
</dbReference>
<dbReference type="InterPro" id="IPR052931">
    <property type="entry name" value="Prophage_regulatory_activator"/>
</dbReference>
<sequence>MPNIKQLTQHQLKSPPSSIPVKHSSTARQPDKAPRIFRMKDLVECTGLSRATIYTLMSTDPTFARKIRLTARTIGFYAHEVEAWLASRAQMRDAA</sequence>
<proteinExistence type="predicted"/>
<dbReference type="RefSeq" id="WP_087631842.1">
    <property type="nucleotide sequence ID" value="NZ_FCNZ02000015.1"/>
</dbReference>
<dbReference type="PANTHER" id="PTHR36154">
    <property type="entry name" value="DNA-BINDING TRANSCRIPTIONAL ACTIVATOR ALPA"/>
    <property type="match status" value="1"/>
</dbReference>
<evidence type="ECO:0000313" key="3">
    <source>
        <dbReference type="Proteomes" id="UP000054717"/>
    </source>
</evidence>
<feature type="region of interest" description="Disordered" evidence="1">
    <location>
        <begin position="1"/>
        <end position="31"/>
    </location>
</feature>
<keyword evidence="3" id="KW-1185">Reference proteome</keyword>
<dbReference type="STRING" id="326475.AWB66_03923"/>
<dbReference type="InterPro" id="IPR010260">
    <property type="entry name" value="AlpA"/>
</dbReference>
<comment type="caution">
    <text evidence="2">The sequence shown here is derived from an EMBL/GenBank/DDBJ whole genome shotgun (WGS) entry which is preliminary data.</text>
</comment>
<accession>A0A158J7B1</accession>
<reference evidence="2" key="1">
    <citation type="submission" date="2016-01" db="EMBL/GenBank/DDBJ databases">
        <authorList>
            <person name="Peeters Charlotte."/>
        </authorList>
    </citation>
    <scope>NUCLEOTIDE SEQUENCE</scope>
    <source>
        <strain evidence="2">LMG 22936</strain>
    </source>
</reference>
<evidence type="ECO:0000256" key="1">
    <source>
        <dbReference type="SAM" id="MobiDB-lite"/>
    </source>
</evidence>
<dbReference type="AlphaFoldDB" id="A0A158J7B1"/>
<dbReference type="Gene3D" id="1.10.238.160">
    <property type="match status" value="1"/>
</dbReference>